<dbReference type="Proteomes" id="UP000466442">
    <property type="component" value="Unassembled WGS sequence"/>
</dbReference>
<evidence type="ECO:0008006" key="3">
    <source>
        <dbReference type="Google" id="ProtNLM"/>
    </source>
</evidence>
<comment type="caution">
    <text evidence="1">The sequence shown here is derived from an EMBL/GenBank/DDBJ whole genome shotgun (WGS) entry which is preliminary data.</text>
</comment>
<sequence>MNAVVRMALAPVAAALGVFALLASLPFAAALQSFRPNIVVILADDM</sequence>
<gene>
    <name evidence="1" type="ORF">GE061_015210</name>
</gene>
<name>A0A8S9XKF4_APOLU</name>
<accession>A0A8S9XKF4</accession>
<protein>
    <recommendedName>
        <fullName evidence="3">Sulfatase N-terminal domain-containing protein</fullName>
    </recommendedName>
</protein>
<evidence type="ECO:0000313" key="2">
    <source>
        <dbReference type="Proteomes" id="UP000466442"/>
    </source>
</evidence>
<dbReference type="EMBL" id="WIXP02000006">
    <property type="protein sequence ID" value="KAF6209463.1"/>
    <property type="molecule type" value="Genomic_DNA"/>
</dbReference>
<feature type="non-terminal residue" evidence="1">
    <location>
        <position position="46"/>
    </location>
</feature>
<dbReference type="OrthoDB" id="103349at2759"/>
<reference evidence="1" key="1">
    <citation type="journal article" date="2021" name="Mol. Ecol. Resour.">
        <title>Apolygus lucorum genome provides insights into omnivorousness and mesophyll feeding.</title>
        <authorList>
            <person name="Liu Y."/>
            <person name="Liu H."/>
            <person name="Wang H."/>
            <person name="Huang T."/>
            <person name="Liu B."/>
            <person name="Yang B."/>
            <person name="Yin L."/>
            <person name="Li B."/>
            <person name="Zhang Y."/>
            <person name="Zhang S."/>
            <person name="Jiang F."/>
            <person name="Zhang X."/>
            <person name="Ren Y."/>
            <person name="Wang B."/>
            <person name="Wang S."/>
            <person name="Lu Y."/>
            <person name="Wu K."/>
            <person name="Fan W."/>
            <person name="Wang G."/>
        </authorList>
    </citation>
    <scope>NUCLEOTIDE SEQUENCE</scope>
    <source>
        <strain evidence="1">12Hb</strain>
    </source>
</reference>
<organism evidence="1 2">
    <name type="scientific">Apolygus lucorum</name>
    <name type="common">Small green plant bug</name>
    <name type="synonym">Lygocoris lucorum</name>
    <dbReference type="NCBI Taxonomy" id="248454"/>
    <lineage>
        <taxon>Eukaryota</taxon>
        <taxon>Metazoa</taxon>
        <taxon>Ecdysozoa</taxon>
        <taxon>Arthropoda</taxon>
        <taxon>Hexapoda</taxon>
        <taxon>Insecta</taxon>
        <taxon>Pterygota</taxon>
        <taxon>Neoptera</taxon>
        <taxon>Paraneoptera</taxon>
        <taxon>Hemiptera</taxon>
        <taxon>Heteroptera</taxon>
        <taxon>Panheteroptera</taxon>
        <taxon>Cimicomorpha</taxon>
        <taxon>Miridae</taxon>
        <taxon>Mirini</taxon>
        <taxon>Apolygus</taxon>
    </lineage>
</organism>
<proteinExistence type="predicted"/>
<evidence type="ECO:0000313" key="1">
    <source>
        <dbReference type="EMBL" id="KAF6209463.1"/>
    </source>
</evidence>
<dbReference type="AlphaFoldDB" id="A0A8S9XKF4"/>
<keyword evidence="2" id="KW-1185">Reference proteome</keyword>